<accession>K7YIC2</accession>
<keyword evidence="2" id="KW-1185">Reference proteome</keyword>
<protein>
    <submittedName>
        <fullName evidence="1">Uncharacterized protein</fullName>
    </submittedName>
</protein>
<gene>
    <name evidence="1" type="ORF">A1OE_1177</name>
</gene>
<evidence type="ECO:0000313" key="2">
    <source>
        <dbReference type="Proteomes" id="UP000010077"/>
    </source>
</evidence>
<dbReference type="Proteomes" id="UP000010077">
    <property type="component" value="Chromosome"/>
</dbReference>
<reference evidence="1 2" key="1">
    <citation type="journal article" date="2012" name="Proc. Natl. Acad. Sci. U.S.A.">
        <title>Genome streamlining and chemical defense in a coral reef symbiosis.</title>
        <authorList>
            <person name="Kwan J.C."/>
            <person name="Donia M.S."/>
            <person name="Han A.W."/>
            <person name="Hirose E."/>
            <person name="Haygood M.G."/>
            <person name="Schmidt E.W."/>
        </authorList>
    </citation>
    <scope>NUCLEOTIDE SEQUENCE [LARGE SCALE GENOMIC DNA]</scope>
    <source>
        <strain evidence="1 2">L2</strain>
    </source>
</reference>
<organism evidence="1 2">
    <name type="scientific">Candidatus Endolissoclinum faulkneri L2</name>
    <dbReference type="NCBI Taxonomy" id="1193729"/>
    <lineage>
        <taxon>Bacteria</taxon>
        <taxon>Pseudomonadati</taxon>
        <taxon>Pseudomonadota</taxon>
        <taxon>Alphaproteobacteria</taxon>
        <taxon>Rhodospirillales</taxon>
        <taxon>Rhodospirillaceae</taxon>
        <taxon>Candidatus Endolissoclinum</taxon>
    </lineage>
</organism>
<proteinExistence type="predicted"/>
<dbReference type="EMBL" id="CP003539">
    <property type="protein sequence ID" value="AFX99355.1"/>
    <property type="molecule type" value="Genomic_DNA"/>
</dbReference>
<dbReference type="HOGENOM" id="CLU_3248768_0_0_5"/>
<dbReference type="KEGG" id="thal:A1OE_1177"/>
<sequence>MNYDYTYYHLSVIYLDFCLNKPCCFNFFYKILLPRYEENSYG</sequence>
<dbReference type="AlphaFoldDB" id="K7YIC2"/>
<evidence type="ECO:0000313" key="1">
    <source>
        <dbReference type="EMBL" id="AFX99355.1"/>
    </source>
</evidence>
<name>K7YIC2_9PROT</name>